<dbReference type="AlphaFoldDB" id="A0A7W1XFJ8"/>
<proteinExistence type="predicted"/>
<comment type="caution">
    <text evidence="6">The sequence shown here is derived from an EMBL/GenBank/DDBJ whole genome shotgun (WGS) entry which is preliminary data.</text>
</comment>
<feature type="transmembrane region" description="Helical" evidence="5">
    <location>
        <begin position="15"/>
        <end position="36"/>
    </location>
</feature>
<evidence type="ECO:0000256" key="1">
    <source>
        <dbReference type="ARBA" id="ARBA00004141"/>
    </source>
</evidence>
<keyword evidence="4 5" id="KW-0472">Membrane</keyword>
<dbReference type="Proteomes" id="UP000531895">
    <property type="component" value="Unassembled WGS sequence"/>
</dbReference>
<protein>
    <submittedName>
        <fullName evidence="6">Energy-coupling factor transporter transmembrane protein EcfT</fullName>
    </submittedName>
</protein>
<comment type="subcellular location">
    <subcellularLocation>
        <location evidence="1">Membrane</location>
        <topology evidence="1">Multi-pass membrane protein</topology>
    </subcellularLocation>
</comment>
<accession>A0A7W1XFJ8</accession>
<dbReference type="Proteomes" id="UP000704433">
    <property type="component" value="Unassembled WGS sequence"/>
</dbReference>
<sequence length="277" mass="31626">MTENNLIGYVPKKTIIHQLSGFTKLFCFLLLSIIGMVSYDTRFLLCLAVFSVLIFRIARISYSEISFVLKFIAFFSILNLLTVYLFAPEYGVAIYGTRHVIFDGIGRYTLTQEQVFYEFNLLIKYFVTIPPGLIFILTTNPSELASSIHRIGGSYKIAYAFSLALRYIPDIQEDFRTISKAQQARGNELSGKASLMKRVRGNLTIAIPLIFSSLERIETISSAMELRRFGKKKGRTWLSTKPLQRNDYLALFLVVLFCSIGILLVILNDGRFYNPFH</sequence>
<dbReference type="InterPro" id="IPR003339">
    <property type="entry name" value="ABC/ECF_trnsptr_transmembrane"/>
</dbReference>
<reference evidence="7" key="2">
    <citation type="journal article" date="2022" name="J. Anim. Sci.">
        <title>Whole genome sequence analyses-based assessment of virulence potential and antimicrobial susceptibilities and resistance of Enterococcus faecium strains isolated from commercial swine and cattle probiotic products.</title>
        <authorList>
            <person name="Shridhar P.B."/>
            <person name="Amachawadi R.G."/>
            <person name="Tokach M."/>
            <person name="Patel I."/>
            <person name="Gangiredla J."/>
            <person name="Mammel M."/>
            <person name="Nagaraja T.G."/>
        </authorList>
    </citation>
    <scope>NUCLEOTIDE SEQUENCE</scope>
    <source>
        <strain evidence="7">EF216</strain>
    </source>
</reference>
<gene>
    <name evidence="6" type="ORF">H1Z91_05045</name>
    <name evidence="7" type="ORF">KYX84_04525</name>
</gene>
<dbReference type="PANTHER" id="PTHR33514">
    <property type="entry name" value="PROTEIN ABCI12, CHLOROPLASTIC"/>
    <property type="match status" value="1"/>
</dbReference>
<name>A0A7W1XFJ8_9ENTE</name>
<dbReference type="Pfam" id="PF02361">
    <property type="entry name" value="CbiQ"/>
    <property type="match status" value="1"/>
</dbReference>
<feature type="transmembrane region" description="Helical" evidence="5">
    <location>
        <begin position="248"/>
        <end position="267"/>
    </location>
</feature>
<evidence type="ECO:0000313" key="6">
    <source>
        <dbReference type="EMBL" id="MBA4545710.1"/>
    </source>
</evidence>
<evidence type="ECO:0000256" key="3">
    <source>
        <dbReference type="ARBA" id="ARBA00022989"/>
    </source>
</evidence>
<evidence type="ECO:0000256" key="2">
    <source>
        <dbReference type="ARBA" id="ARBA00022692"/>
    </source>
</evidence>
<dbReference type="RefSeq" id="WP_002315251.1">
    <property type="nucleotide sequence ID" value="NZ_BNJW01000007.1"/>
</dbReference>
<feature type="transmembrane region" description="Helical" evidence="5">
    <location>
        <begin position="43"/>
        <end position="62"/>
    </location>
</feature>
<evidence type="ECO:0000256" key="5">
    <source>
        <dbReference type="SAM" id="Phobius"/>
    </source>
</evidence>
<dbReference type="PANTHER" id="PTHR33514:SF1">
    <property type="entry name" value="ABC TRANSPORTER PERMEASE"/>
    <property type="match status" value="1"/>
</dbReference>
<dbReference type="GO" id="GO:0005886">
    <property type="term" value="C:plasma membrane"/>
    <property type="evidence" value="ECO:0007669"/>
    <property type="project" value="UniProtKB-ARBA"/>
</dbReference>
<evidence type="ECO:0000256" key="4">
    <source>
        <dbReference type="ARBA" id="ARBA00023136"/>
    </source>
</evidence>
<dbReference type="EMBL" id="JAIFOD010000013">
    <property type="protein sequence ID" value="MBX4193500.1"/>
    <property type="molecule type" value="Genomic_DNA"/>
</dbReference>
<keyword evidence="3 5" id="KW-1133">Transmembrane helix</keyword>
<reference evidence="6 8" key="1">
    <citation type="submission" date="2020-07" db="EMBL/GenBank/DDBJ databases">
        <authorList>
            <person name="Feng H."/>
        </authorList>
    </citation>
    <scope>NUCLEOTIDE SEQUENCE [LARGE SCALE GENOMIC DNA]</scope>
    <source>
        <strain evidence="8">s-7</strain>
        <strain evidence="6">S-7</strain>
    </source>
</reference>
<organism evidence="6 8">
    <name type="scientific">Enterococcus lactis</name>
    <dbReference type="NCBI Taxonomy" id="357441"/>
    <lineage>
        <taxon>Bacteria</taxon>
        <taxon>Bacillati</taxon>
        <taxon>Bacillota</taxon>
        <taxon>Bacilli</taxon>
        <taxon>Lactobacillales</taxon>
        <taxon>Enterococcaceae</taxon>
        <taxon>Enterococcus</taxon>
    </lineage>
</organism>
<evidence type="ECO:0000313" key="8">
    <source>
        <dbReference type="Proteomes" id="UP000531895"/>
    </source>
</evidence>
<keyword evidence="2 5" id="KW-0812">Transmembrane</keyword>
<dbReference type="CDD" id="cd16914">
    <property type="entry name" value="EcfT"/>
    <property type="match status" value="1"/>
</dbReference>
<feature type="transmembrane region" description="Helical" evidence="5">
    <location>
        <begin position="68"/>
        <end position="87"/>
    </location>
</feature>
<dbReference type="EMBL" id="JACEIT010000006">
    <property type="protein sequence ID" value="MBA4545710.1"/>
    <property type="molecule type" value="Genomic_DNA"/>
</dbReference>
<evidence type="ECO:0000313" key="7">
    <source>
        <dbReference type="EMBL" id="MBX4193500.1"/>
    </source>
</evidence>